<evidence type="ECO:0000256" key="1">
    <source>
        <dbReference type="SAM" id="MobiDB-lite"/>
    </source>
</evidence>
<reference evidence="2 3" key="1">
    <citation type="submission" date="2024-04" db="EMBL/GenBank/DDBJ databases">
        <title>genome sequences of Mucor flavus KT1a and Helicostylum pulchrum KT1b strains isolation_sourced from the surface of a dry-aged beef.</title>
        <authorList>
            <person name="Toyotome T."/>
            <person name="Hosono M."/>
            <person name="Torimaru M."/>
            <person name="Fukuda K."/>
            <person name="Mikami N."/>
        </authorList>
    </citation>
    <scope>NUCLEOTIDE SEQUENCE [LARGE SCALE GENOMIC DNA]</scope>
    <source>
        <strain evidence="2 3">KT1b</strain>
    </source>
</reference>
<protein>
    <submittedName>
        <fullName evidence="2">Uncharacterized protein</fullName>
    </submittedName>
</protein>
<comment type="caution">
    <text evidence="2">The sequence shown here is derived from an EMBL/GenBank/DDBJ whole genome shotgun (WGS) entry which is preliminary data.</text>
</comment>
<accession>A0ABP9XUG5</accession>
<feature type="compositionally biased region" description="Basic and acidic residues" evidence="1">
    <location>
        <begin position="25"/>
        <end position="34"/>
    </location>
</feature>
<organism evidence="2 3">
    <name type="scientific">Helicostylum pulchrum</name>
    <dbReference type="NCBI Taxonomy" id="562976"/>
    <lineage>
        <taxon>Eukaryota</taxon>
        <taxon>Fungi</taxon>
        <taxon>Fungi incertae sedis</taxon>
        <taxon>Mucoromycota</taxon>
        <taxon>Mucoromycotina</taxon>
        <taxon>Mucoromycetes</taxon>
        <taxon>Mucorales</taxon>
        <taxon>Mucorineae</taxon>
        <taxon>Mucoraceae</taxon>
        <taxon>Helicostylum</taxon>
    </lineage>
</organism>
<feature type="region of interest" description="Disordered" evidence="1">
    <location>
        <begin position="21"/>
        <end position="83"/>
    </location>
</feature>
<feature type="compositionally biased region" description="Pro residues" evidence="1">
    <location>
        <begin position="61"/>
        <end position="74"/>
    </location>
</feature>
<sequence length="166" mass="19075">MSRSYWDTPLLPFINMDNVHLKRSRSNDALDRSFKRSKPYSTDSPKSEPAHDSTTSLYPLHTPPLQSPPPPPEQQQPVLKSICISTRTEGPVMQATHVPLTSYENINGILNSVHIERFGDPEVRESWWQQQQQQDTEMTDDNSNAEYSSMNSVLRQAFLHRRPQSN</sequence>
<dbReference type="Proteomes" id="UP001476247">
    <property type="component" value="Unassembled WGS sequence"/>
</dbReference>
<name>A0ABP9XUG5_9FUNG</name>
<gene>
    <name evidence="2" type="ORF">HPULCUR_003829</name>
</gene>
<dbReference type="EMBL" id="BAABUJ010000010">
    <property type="protein sequence ID" value="GAA5798426.1"/>
    <property type="molecule type" value="Genomic_DNA"/>
</dbReference>
<proteinExistence type="predicted"/>
<evidence type="ECO:0000313" key="3">
    <source>
        <dbReference type="Proteomes" id="UP001476247"/>
    </source>
</evidence>
<keyword evidence="3" id="KW-1185">Reference proteome</keyword>
<evidence type="ECO:0000313" key="2">
    <source>
        <dbReference type="EMBL" id="GAA5798426.1"/>
    </source>
</evidence>